<dbReference type="InterPro" id="IPR041221">
    <property type="entry name" value="APC1_C"/>
</dbReference>
<sequence>MSFYAIIRSMTDQVTSEIVLSSDSLSLSHLKLVVAYNEALLRGRLTTSRDGIVQSKFLGSLRKRIEELLNYSQDVKTDLHTYFASGKWPDDKLRGEKCLLLLSWFLQWFSVPPPSVVQQALAKIKPKLKTSSSVPLLRLMLPRTHATVISEMSRSLLSA</sequence>
<dbReference type="EMBL" id="GISG01227129">
    <property type="protein sequence ID" value="MBA4665376.1"/>
    <property type="molecule type" value="Transcribed_RNA"/>
</dbReference>
<proteinExistence type="predicted"/>
<evidence type="ECO:0000256" key="2">
    <source>
        <dbReference type="ARBA" id="ARBA00022776"/>
    </source>
</evidence>
<dbReference type="InterPro" id="IPR024990">
    <property type="entry name" value="Apc1"/>
</dbReference>
<dbReference type="GO" id="GO:0007091">
    <property type="term" value="P:metaphase/anaphase transition of mitotic cell cycle"/>
    <property type="evidence" value="ECO:0007669"/>
    <property type="project" value="TreeGrafter"/>
</dbReference>
<protein>
    <recommendedName>
        <fullName evidence="4">Anaphase-promoting complex subunit 1 C-terminal domain-containing protein</fullName>
    </recommendedName>
</protein>
<name>A0A7C9AEP2_OPUST</name>
<accession>A0A7C9AEP2</accession>
<dbReference type="GO" id="GO:0005680">
    <property type="term" value="C:anaphase-promoting complex"/>
    <property type="evidence" value="ECO:0007669"/>
    <property type="project" value="InterPro"/>
</dbReference>
<reference evidence="5" key="1">
    <citation type="journal article" date="2013" name="J. Plant Res.">
        <title>Effect of fungi and light on seed germination of three Opuntia species from semiarid lands of central Mexico.</title>
        <authorList>
            <person name="Delgado-Sanchez P."/>
            <person name="Jimenez-Bremont J.F."/>
            <person name="Guerrero-Gonzalez Mde L."/>
            <person name="Flores J."/>
        </authorList>
    </citation>
    <scope>NUCLEOTIDE SEQUENCE</scope>
    <source>
        <tissue evidence="5">Cladode</tissue>
    </source>
</reference>
<dbReference type="PANTHER" id="PTHR12827">
    <property type="entry name" value="MEIOTIC CHECKPOINT REGULATOR TSG24 FAMILY MEMBER"/>
    <property type="match status" value="1"/>
</dbReference>
<dbReference type="GO" id="GO:0060090">
    <property type="term" value="F:molecular adaptor activity"/>
    <property type="evidence" value="ECO:0007669"/>
    <property type="project" value="TreeGrafter"/>
</dbReference>
<dbReference type="AlphaFoldDB" id="A0A7C9AEP2"/>
<feature type="domain" description="Anaphase-promoting complex subunit 1 C-terminal" evidence="4">
    <location>
        <begin position="1"/>
        <end position="112"/>
    </location>
</feature>
<reference evidence="5" key="2">
    <citation type="submission" date="2020-07" db="EMBL/GenBank/DDBJ databases">
        <authorList>
            <person name="Vera ALvarez R."/>
            <person name="Arias-Moreno D.M."/>
            <person name="Jimenez-Jacinto V."/>
            <person name="Jimenez-Bremont J.F."/>
            <person name="Swaminathan K."/>
            <person name="Moose S.P."/>
            <person name="Guerrero-Gonzalez M.L."/>
            <person name="Marino-Ramirez L."/>
            <person name="Landsman D."/>
            <person name="Rodriguez-Kessler M."/>
            <person name="Delgado-Sanchez P."/>
        </authorList>
    </citation>
    <scope>NUCLEOTIDE SEQUENCE</scope>
    <source>
        <tissue evidence="5">Cladode</tissue>
    </source>
</reference>
<organism evidence="5">
    <name type="scientific">Opuntia streptacantha</name>
    <name type="common">Prickly pear cactus</name>
    <name type="synonym">Opuntia cardona</name>
    <dbReference type="NCBI Taxonomy" id="393608"/>
    <lineage>
        <taxon>Eukaryota</taxon>
        <taxon>Viridiplantae</taxon>
        <taxon>Streptophyta</taxon>
        <taxon>Embryophyta</taxon>
        <taxon>Tracheophyta</taxon>
        <taxon>Spermatophyta</taxon>
        <taxon>Magnoliopsida</taxon>
        <taxon>eudicotyledons</taxon>
        <taxon>Gunneridae</taxon>
        <taxon>Pentapetalae</taxon>
        <taxon>Caryophyllales</taxon>
        <taxon>Cactineae</taxon>
        <taxon>Cactaceae</taxon>
        <taxon>Opuntioideae</taxon>
        <taxon>Opuntia</taxon>
    </lineage>
</organism>
<evidence type="ECO:0000256" key="3">
    <source>
        <dbReference type="ARBA" id="ARBA00023306"/>
    </source>
</evidence>
<dbReference type="GO" id="GO:0051301">
    <property type="term" value="P:cell division"/>
    <property type="evidence" value="ECO:0007669"/>
    <property type="project" value="UniProtKB-KW"/>
</dbReference>
<keyword evidence="1" id="KW-0132">Cell division</keyword>
<evidence type="ECO:0000313" key="5">
    <source>
        <dbReference type="EMBL" id="MBA4665376.1"/>
    </source>
</evidence>
<dbReference type="GO" id="GO:0031145">
    <property type="term" value="P:anaphase-promoting complex-dependent catabolic process"/>
    <property type="evidence" value="ECO:0007669"/>
    <property type="project" value="TreeGrafter"/>
</dbReference>
<dbReference type="GO" id="GO:0070979">
    <property type="term" value="P:protein K11-linked ubiquitination"/>
    <property type="evidence" value="ECO:0007669"/>
    <property type="project" value="TreeGrafter"/>
</dbReference>
<dbReference type="Pfam" id="PF18122">
    <property type="entry name" value="APC1_C"/>
    <property type="match status" value="1"/>
</dbReference>
<dbReference type="PANTHER" id="PTHR12827:SF3">
    <property type="entry name" value="ANAPHASE-PROMOTING COMPLEX SUBUNIT 1"/>
    <property type="match status" value="1"/>
</dbReference>
<keyword evidence="3" id="KW-0131">Cell cycle</keyword>
<evidence type="ECO:0000259" key="4">
    <source>
        <dbReference type="Pfam" id="PF18122"/>
    </source>
</evidence>
<evidence type="ECO:0000256" key="1">
    <source>
        <dbReference type="ARBA" id="ARBA00022618"/>
    </source>
</evidence>
<keyword evidence="2" id="KW-0498">Mitosis</keyword>